<dbReference type="Proteomes" id="UP001219933">
    <property type="component" value="Chromosome 2"/>
</dbReference>
<evidence type="ECO:0000259" key="3">
    <source>
        <dbReference type="Pfam" id="PF00170"/>
    </source>
</evidence>
<dbReference type="EMBL" id="CP119878">
    <property type="protein sequence ID" value="WFD34911.1"/>
    <property type="molecule type" value="Genomic_DNA"/>
</dbReference>
<evidence type="ECO:0000313" key="4">
    <source>
        <dbReference type="EMBL" id="WFD34911.1"/>
    </source>
</evidence>
<dbReference type="Pfam" id="PF00170">
    <property type="entry name" value="bZIP_1"/>
    <property type="match status" value="1"/>
</dbReference>
<keyword evidence="5" id="KW-1185">Reference proteome</keyword>
<feature type="region of interest" description="Disordered" evidence="2">
    <location>
        <begin position="200"/>
        <end position="270"/>
    </location>
</feature>
<feature type="region of interest" description="Disordered" evidence="2">
    <location>
        <begin position="1"/>
        <end position="26"/>
    </location>
</feature>
<feature type="region of interest" description="Disordered" evidence="2">
    <location>
        <begin position="384"/>
        <end position="405"/>
    </location>
</feature>
<protein>
    <recommendedName>
        <fullName evidence="3">BZIP domain-containing protein</fullName>
    </recommendedName>
</protein>
<proteinExistence type="predicted"/>
<dbReference type="GO" id="GO:0003700">
    <property type="term" value="F:DNA-binding transcription factor activity"/>
    <property type="evidence" value="ECO:0007669"/>
    <property type="project" value="InterPro"/>
</dbReference>
<name>A0AAF0EQV5_9BASI</name>
<feature type="region of interest" description="Disordered" evidence="2">
    <location>
        <begin position="522"/>
        <end position="567"/>
    </location>
</feature>
<evidence type="ECO:0000256" key="1">
    <source>
        <dbReference type="SAM" id="Coils"/>
    </source>
</evidence>
<dbReference type="InterPro" id="IPR004827">
    <property type="entry name" value="bZIP"/>
</dbReference>
<feature type="compositionally biased region" description="Polar residues" evidence="2">
    <location>
        <begin position="531"/>
        <end position="542"/>
    </location>
</feature>
<evidence type="ECO:0000256" key="2">
    <source>
        <dbReference type="SAM" id="MobiDB-lite"/>
    </source>
</evidence>
<feature type="domain" description="BZIP" evidence="3">
    <location>
        <begin position="293"/>
        <end position="327"/>
    </location>
</feature>
<feature type="compositionally biased region" description="Low complexity" evidence="2">
    <location>
        <begin position="543"/>
        <end position="567"/>
    </location>
</feature>
<organism evidence="4 5">
    <name type="scientific">Malassezia cuniculi</name>
    <dbReference type="NCBI Taxonomy" id="948313"/>
    <lineage>
        <taxon>Eukaryota</taxon>
        <taxon>Fungi</taxon>
        <taxon>Dikarya</taxon>
        <taxon>Basidiomycota</taxon>
        <taxon>Ustilaginomycotina</taxon>
        <taxon>Malasseziomycetes</taxon>
        <taxon>Malasseziales</taxon>
        <taxon>Malasseziaceae</taxon>
        <taxon>Malassezia</taxon>
    </lineage>
</organism>
<feature type="coiled-coil region" evidence="1">
    <location>
        <begin position="405"/>
        <end position="432"/>
    </location>
</feature>
<dbReference type="AlphaFoldDB" id="A0AAF0EQV5"/>
<dbReference type="InterPro" id="IPR046347">
    <property type="entry name" value="bZIP_sf"/>
</dbReference>
<evidence type="ECO:0000313" key="5">
    <source>
        <dbReference type="Proteomes" id="UP001219933"/>
    </source>
</evidence>
<accession>A0AAF0EQV5</accession>
<gene>
    <name evidence="4" type="ORF">MCUN1_001756</name>
</gene>
<dbReference type="CDD" id="cd14812">
    <property type="entry name" value="bZIP_u3"/>
    <property type="match status" value="1"/>
</dbReference>
<keyword evidence="1" id="KW-0175">Coiled coil</keyword>
<reference evidence="4" key="1">
    <citation type="submission" date="2023-03" db="EMBL/GenBank/DDBJ databases">
        <title>Mating type loci evolution in Malassezia.</title>
        <authorList>
            <person name="Coelho M.A."/>
        </authorList>
    </citation>
    <scope>NUCLEOTIDE SEQUENCE</scope>
    <source>
        <strain evidence="4">CBS 11721</strain>
    </source>
</reference>
<dbReference type="SUPFAM" id="SSF57959">
    <property type="entry name" value="Leucine zipper domain"/>
    <property type="match status" value="1"/>
</dbReference>
<sequence>MSGLDSASARPPFFPPLGSTAGTTEPGISEFDSFIHSDLCSGMSGTPEPPLGNNMNFMSSTFPMQPGIAPTRLSTSPSPESLPSLSLEWSNASASSSGSATAISAIDVLANPSDRALRIPAAAPIAESVAPYQFNGNSLWPQQSSSVVDPSPFTPMICKSEEGAQAANFSQLMLTKPENCVTPQYWYREGESVPGSALIAQKRGKSDSDQSGKRLRAHSTAGSPELTPSADAPKSSTPSREGPARPPPRKSSGSRRPPPSASQITEAGQPFPVIDTSAKHSSLFIPPDTSGLTKREARLVKNRAAAFLSRQRKREQFEELGGKCKIMARLVWMLYDAYTQTFAAGIPYESVMATTPLGATLKHEPDDIRHTLEQVVHKQGAVAFEGIGDDRSTTPAPAPRPDRHSEQLTAELAALRAENKALRAKLEANNSNESSPESRAVVPARNDMQSAFVFMLMIALNLARVPASAPESSSDSLVKSGVVSELLGEEDASGSVVRMSVAPPSTGEPLLCSLMIESAAEDDADSKRARSTTPDGAQQCDGSSEASAPSLLSAHSDSPAPSSLSSASSTRRVRRVIAFSTGADAVAVDAPPLAAFDMSILRELESVDLGPWLGEHAASLNGGDTSHAATSLRERLAGKVDLSRGFFLVASSEDGGGDTPHLSLYARAGSKAEPTQVVRVLAAAKEALTTLERSANTDAEHLSIADGSLCSTPVTCAAAARKRRDAGVFQLTYHP</sequence>